<protein>
    <submittedName>
        <fullName evidence="1">Uncharacterized protein</fullName>
    </submittedName>
</protein>
<dbReference type="Proteomes" id="UP000827872">
    <property type="component" value="Linkage Group LG17"/>
</dbReference>
<proteinExistence type="predicted"/>
<reference evidence="1" key="1">
    <citation type="submission" date="2021-08" db="EMBL/GenBank/DDBJ databases">
        <title>The first chromosome-level gecko genome reveals the dynamic sex chromosomes of Neotropical dwarf geckos (Sphaerodactylidae: Sphaerodactylus).</title>
        <authorList>
            <person name="Pinto B.J."/>
            <person name="Keating S.E."/>
            <person name="Gamble T."/>
        </authorList>
    </citation>
    <scope>NUCLEOTIDE SEQUENCE</scope>
    <source>
        <strain evidence="1">TG3544</strain>
    </source>
</reference>
<organism evidence="1 2">
    <name type="scientific">Sphaerodactylus townsendi</name>
    <dbReference type="NCBI Taxonomy" id="933632"/>
    <lineage>
        <taxon>Eukaryota</taxon>
        <taxon>Metazoa</taxon>
        <taxon>Chordata</taxon>
        <taxon>Craniata</taxon>
        <taxon>Vertebrata</taxon>
        <taxon>Euteleostomi</taxon>
        <taxon>Lepidosauria</taxon>
        <taxon>Squamata</taxon>
        <taxon>Bifurcata</taxon>
        <taxon>Gekkota</taxon>
        <taxon>Sphaerodactylidae</taxon>
        <taxon>Sphaerodactylus</taxon>
    </lineage>
</organism>
<accession>A0ACB8E5S5</accession>
<comment type="caution">
    <text evidence="1">The sequence shown here is derived from an EMBL/GenBank/DDBJ whole genome shotgun (WGS) entry which is preliminary data.</text>
</comment>
<evidence type="ECO:0000313" key="1">
    <source>
        <dbReference type="EMBL" id="KAH7987399.1"/>
    </source>
</evidence>
<sequence>MEPRRFKVEGQRPPRSTHQLNATPPAAILRPSSLQRPAWREKTTAPCQPSLASTSAPEPRKLCMLFALFAGIWGDCGWPPVLNSAVPQRDLHAESFPDGTEVPYRCVDGFYHMHGKTDVTTCLENSQWSPIEEFCENRCPVPVSLKYAAPKPEELRKKTHYTPGTALTYVCQPGYEPIPGRTPVLTCLPNNSWSEVPAFCKGKSCGDPGKPQNGRTVVATDLLYRSKVHFTCDDGHRLIGPPSAQCVMKGDTVKWDKEPPRCQPITCSPPPNIAAGAHDGGGSTEDFPYNSTVTYKCQNGFSLVGEASIRCTTEDKAKGVWRGPPPKCTALARLVATPAMPPSTIEDVQNDTSPSPPPSSSPNHHRQLWAPTLWLVCSYVLPVSQMW</sequence>
<gene>
    <name evidence="1" type="ORF">K3G42_004398</name>
</gene>
<keyword evidence="2" id="KW-1185">Reference proteome</keyword>
<dbReference type="EMBL" id="CM037630">
    <property type="protein sequence ID" value="KAH7987399.1"/>
    <property type="molecule type" value="Genomic_DNA"/>
</dbReference>
<name>A0ACB8E5S5_9SAUR</name>
<evidence type="ECO:0000313" key="2">
    <source>
        <dbReference type="Proteomes" id="UP000827872"/>
    </source>
</evidence>